<keyword evidence="5" id="KW-0378">Hydrolase</keyword>
<comment type="similarity">
    <text evidence="2">Belongs to the glycosyl hydrolase 3 family.</text>
</comment>
<dbReference type="Pfam" id="PF00933">
    <property type="entry name" value="Glyco_hydro_3"/>
    <property type="match status" value="1"/>
</dbReference>
<dbReference type="InterPro" id="IPR026891">
    <property type="entry name" value="Fn3-like"/>
</dbReference>
<dbReference type="EMBL" id="OX458932">
    <property type="protein sequence ID" value="CAI9086593.1"/>
    <property type="molecule type" value="Genomic_DNA"/>
</dbReference>
<sequence>MSPSSLKPIEPSDVRAILSQMNLEEKIGQLVLLSPKDGMLSEELKTLIQKGKVGSFLNLTDPSQIEAAQLIASNRGRLQIPLLFAFDVLHGFKTIFPIPIALASSMDPELIELVAHAAAKEARAFGIHLTFAPMLDVCRDPRWGRVAESPGEDPFLASLLSSAWIKGFQGKNLSSSSLLAACPKHFVGYGAVEGGRDYNSVTISHRLLQEIYLPPFLQAFKEGAFATMAAFVAINGLPPAANPQLLKGLLRKDIGWEGPVISDWNAVRELVQHGITENEKTAVALAINSGIDIDMVSGLYSQYLEELLKEGKVKEETIDEAALRVLTLKKKLGLFTQEPHPLKIDQNQWQTILKTNKQIALEAAKKSVVLLKNEDGLLPIAPSIRSIALIGPFSEERKEHLGPWSAIGDCNDVITLAEGLKRYAPRGTKIHVVEGCNKFSHGTVDYQQALKIAQSSQLIVAAVGEKANMSGEAASRAFLDLPTQQQKLIEVLLETGVPVVLIVFSGRPLDLSRIISKTKAILQAWFLGTETGEALGQILFGLYNPSGKLPITFPRSVGQIPIYYAQLPTGRPANRSFPSCRYIDQSNTPLFPFGYGLSYTTFHYSFPTLNRSRINYHETLEILTEIENTGTVPGEEIVQLYIRDPVASISRPLKELKGIRRVFLKPGERQKIKFSLSSVDLAFIDYEGKRKIEPGRFFLWVGPNSMEGKRAEFDLVP</sequence>
<dbReference type="InterPro" id="IPR001764">
    <property type="entry name" value="Glyco_hydro_3_N"/>
</dbReference>
<dbReference type="InterPro" id="IPR017853">
    <property type="entry name" value="GH"/>
</dbReference>
<dbReference type="PRINTS" id="PR00133">
    <property type="entry name" value="GLHYDRLASE3"/>
</dbReference>
<evidence type="ECO:0000256" key="3">
    <source>
        <dbReference type="ARBA" id="ARBA00012744"/>
    </source>
</evidence>
<dbReference type="SMART" id="SM01217">
    <property type="entry name" value="Fn3_like"/>
    <property type="match status" value="1"/>
</dbReference>
<reference evidence="8" key="1">
    <citation type="submission" date="2023-03" db="EMBL/GenBank/DDBJ databases">
        <authorList>
            <person name="Cremers G."/>
            <person name="Picone N."/>
        </authorList>
    </citation>
    <scope>NUCLEOTIDE SEQUENCE</scope>
    <source>
        <strain evidence="8">Sample_alias</strain>
    </source>
</reference>
<dbReference type="SUPFAM" id="SSF52279">
    <property type="entry name" value="Beta-D-glucan exohydrolase, C-terminal domain"/>
    <property type="match status" value="1"/>
</dbReference>
<proteinExistence type="inferred from homology"/>
<dbReference type="Gene3D" id="2.60.40.10">
    <property type="entry name" value="Immunoglobulins"/>
    <property type="match status" value="1"/>
</dbReference>
<dbReference type="InterPro" id="IPR051915">
    <property type="entry name" value="Cellulose_Degrad_GH3"/>
</dbReference>
<protein>
    <recommendedName>
        <fullName evidence="3">beta-glucosidase</fullName>
        <ecNumber evidence="3">3.2.1.21</ecNumber>
    </recommendedName>
</protein>
<evidence type="ECO:0000313" key="8">
    <source>
        <dbReference type="EMBL" id="CAI9086593.1"/>
    </source>
</evidence>
<evidence type="ECO:0000256" key="6">
    <source>
        <dbReference type="ARBA" id="ARBA00023295"/>
    </source>
</evidence>
<dbReference type="InterPro" id="IPR036962">
    <property type="entry name" value="Glyco_hydro_3_N_sf"/>
</dbReference>
<evidence type="ECO:0000256" key="4">
    <source>
        <dbReference type="ARBA" id="ARBA00022729"/>
    </source>
</evidence>
<evidence type="ECO:0000259" key="7">
    <source>
        <dbReference type="SMART" id="SM01217"/>
    </source>
</evidence>
<keyword evidence="6" id="KW-0326">Glycosidase</keyword>
<dbReference type="InterPro" id="IPR002772">
    <property type="entry name" value="Glyco_hydro_3_C"/>
</dbReference>
<accession>A0ABN8XH40</accession>
<dbReference type="NCBIfam" id="NF011678">
    <property type="entry name" value="PRK15098.1"/>
    <property type="match status" value="1"/>
</dbReference>
<dbReference type="Proteomes" id="UP001161497">
    <property type="component" value="Chromosome"/>
</dbReference>
<evidence type="ECO:0000256" key="5">
    <source>
        <dbReference type="ARBA" id="ARBA00022801"/>
    </source>
</evidence>
<evidence type="ECO:0000313" key="9">
    <source>
        <dbReference type="Proteomes" id="UP001161497"/>
    </source>
</evidence>
<dbReference type="Pfam" id="PF01915">
    <property type="entry name" value="Glyco_hydro_3_C"/>
    <property type="match status" value="1"/>
</dbReference>
<dbReference type="InterPro" id="IPR013783">
    <property type="entry name" value="Ig-like_fold"/>
</dbReference>
<keyword evidence="9" id="KW-1185">Reference proteome</keyword>
<dbReference type="RefSeq" id="WP_009058176.1">
    <property type="nucleotide sequence ID" value="NZ_JAHXRZ010000001.1"/>
</dbReference>
<organism evidence="8 9">
    <name type="scientific">Candidatus Methylacidiphilum fumarolicum</name>
    <dbReference type="NCBI Taxonomy" id="591154"/>
    <lineage>
        <taxon>Bacteria</taxon>
        <taxon>Pseudomonadati</taxon>
        <taxon>Verrucomicrobiota</taxon>
        <taxon>Methylacidiphilae</taxon>
        <taxon>Methylacidiphilales</taxon>
        <taxon>Methylacidiphilaceae</taxon>
        <taxon>Methylacidiphilum (ex Ratnadevi et al. 2023)</taxon>
    </lineage>
</organism>
<dbReference type="Pfam" id="PF14310">
    <property type="entry name" value="Fn3-like"/>
    <property type="match status" value="1"/>
</dbReference>
<dbReference type="InterPro" id="IPR036881">
    <property type="entry name" value="Glyco_hydro_3_C_sf"/>
</dbReference>
<name>A0ABN8XH40_9BACT</name>
<dbReference type="Gene3D" id="3.40.50.1700">
    <property type="entry name" value="Glycoside hydrolase family 3 C-terminal domain"/>
    <property type="match status" value="1"/>
</dbReference>
<dbReference type="Gene3D" id="3.20.20.300">
    <property type="entry name" value="Glycoside hydrolase, family 3, N-terminal domain"/>
    <property type="match status" value="1"/>
</dbReference>
<dbReference type="PANTHER" id="PTHR30620">
    <property type="entry name" value="PERIPLASMIC BETA-GLUCOSIDASE-RELATED"/>
    <property type="match status" value="1"/>
</dbReference>
<evidence type="ECO:0000256" key="1">
    <source>
        <dbReference type="ARBA" id="ARBA00000448"/>
    </source>
</evidence>
<keyword evidence="4" id="KW-0732">Signal</keyword>
<dbReference type="PANTHER" id="PTHR30620:SF16">
    <property type="entry name" value="LYSOSOMAL BETA GLUCOSIDASE"/>
    <property type="match status" value="1"/>
</dbReference>
<feature type="domain" description="Fibronectin type III-like" evidence="7">
    <location>
        <begin position="636"/>
        <end position="705"/>
    </location>
</feature>
<gene>
    <name evidence="8" type="primary">bglX</name>
    <name evidence="8" type="ORF">MFUM_2285</name>
</gene>
<comment type="catalytic activity">
    <reaction evidence="1">
        <text>Hydrolysis of terminal, non-reducing beta-D-glucosyl residues with release of beta-D-glucose.</text>
        <dbReference type="EC" id="3.2.1.21"/>
    </reaction>
</comment>
<dbReference type="SUPFAM" id="SSF51445">
    <property type="entry name" value="(Trans)glycosidases"/>
    <property type="match status" value="1"/>
</dbReference>
<dbReference type="EC" id="3.2.1.21" evidence="3"/>
<evidence type="ECO:0000256" key="2">
    <source>
        <dbReference type="ARBA" id="ARBA00005336"/>
    </source>
</evidence>